<feature type="transmembrane region" description="Helical" evidence="1">
    <location>
        <begin position="956"/>
        <end position="975"/>
    </location>
</feature>
<dbReference type="EMBL" id="CP000302">
    <property type="protein sequence ID" value="ABE55487.1"/>
    <property type="molecule type" value="Genomic_DNA"/>
</dbReference>
<dbReference type="PRINTS" id="PR00702">
    <property type="entry name" value="ACRIFLAVINRP"/>
</dbReference>
<dbReference type="PANTHER" id="PTHR32063:SF33">
    <property type="entry name" value="RND SUPERFAMILY EFFLUX PUMP PERMEASE COMPONENT"/>
    <property type="match status" value="1"/>
</dbReference>
<keyword evidence="1" id="KW-0812">Transmembrane</keyword>
<dbReference type="AlphaFoldDB" id="Q12M39"/>
<name>Q12M39_SHEDO</name>
<feature type="transmembrane region" description="Helical" evidence="1">
    <location>
        <begin position="382"/>
        <end position="407"/>
    </location>
</feature>
<feature type="transmembrane region" description="Helical" evidence="1">
    <location>
        <begin position="327"/>
        <end position="347"/>
    </location>
</feature>
<feature type="transmembrane region" description="Helical" evidence="1">
    <location>
        <begin position="923"/>
        <end position="944"/>
    </location>
</feature>
<feature type="transmembrane region" description="Helical" evidence="1">
    <location>
        <begin position="427"/>
        <end position="445"/>
    </location>
</feature>
<protein>
    <submittedName>
        <fullName evidence="2">Acriflavin resistance protein</fullName>
    </submittedName>
</protein>
<dbReference type="KEGG" id="sdn:Sden_2206"/>
<dbReference type="STRING" id="318161.Sden_2206"/>
<feature type="transmembrane region" description="Helical" evidence="1">
    <location>
        <begin position="995"/>
        <end position="1015"/>
    </location>
</feature>
<feature type="transmembrane region" description="Helical" evidence="1">
    <location>
        <begin position="452"/>
        <end position="475"/>
    </location>
</feature>
<accession>Q12M39</accession>
<feature type="transmembrane region" description="Helical" evidence="1">
    <location>
        <begin position="553"/>
        <end position="577"/>
    </location>
</feature>
<dbReference type="Gene3D" id="3.30.2090.10">
    <property type="entry name" value="Multidrug efflux transporter AcrB TolC docking domain, DN and DC subdomains"/>
    <property type="match status" value="2"/>
</dbReference>
<dbReference type="SUPFAM" id="SSF82693">
    <property type="entry name" value="Multidrug efflux transporter AcrB pore domain, PN1, PN2, PC1 and PC2 subdomains"/>
    <property type="match status" value="2"/>
</dbReference>
<proteinExistence type="predicted"/>
<dbReference type="Gene3D" id="3.30.70.1440">
    <property type="entry name" value="Multidrug efflux transporter AcrB pore domain"/>
    <property type="match status" value="1"/>
</dbReference>
<dbReference type="InterPro" id="IPR027463">
    <property type="entry name" value="AcrB_DN_DC_subdom"/>
</dbReference>
<feature type="transmembrane region" description="Helical" evidence="1">
    <location>
        <begin position="12"/>
        <end position="30"/>
    </location>
</feature>
<dbReference type="PANTHER" id="PTHR32063">
    <property type="match status" value="1"/>
</dbReference>
<dbReference type="HOGENOM" id="CLU_002755_1_2_6"/>
<keyword evidence="1" id="KW-0472">Membrane</keyword>
<feature type="transmembrane region" description="Helical" evidence="1">
    <location>
        <begin position="353"/>
        <end position="375"/>
    </location>
</feature>
<dbReference type="RefSeq" id="WP_011496640.1">
    <property type="nucleotide sequence ID" value="NC_007954.1"/>
</dbReference>
<dbReference type="GO" id="GO:0005886">
    <property type="term" value="C:plasma membrane"/>
    <property type="evidence" value="ECO:0007669"/>
    <property type="project" value="TreeGrafter"/>
</dbReference>
<sequence>MIDYFTRHPTLANLLMVTLLLLGLLNLGNIKRETFPDFAPPYVIATVVYPGASPIEVEESLCLPMEDAVDGLANLEEVSCDAQEGVASMRLKLDGKADMGRFLVDVQTQIDSIDNFPSQIESPIVKEQDWAQPVVDIAIAADTSWPHLKHYAEDVKQRLKLETGVKLVSVTGFSDHQLVIALDMLALRRLGLTVNDIANKVSRQNVKMPAGTLELTDKNILLRFDERKVTPDALGKTVIASAVDGSLVRLKDIATITEGFEIDEEHSYFNGQKAAIIKVKKNKADDALRIKASISAFIETEQANAPEGISITLTNDMSSLLQDRLSMLLKNGWQGMVLVFISMWLFFSLRYSFWVSAGLPVAFLGGLYLMSLFGVSINMLSLVGLLMAIGIMMDDAIVLAESIAAHIDRGHPPHEAVTLGVKKVTPGVISSFLTTILIFGSLLGLDGQMGAVLSVIPVVLIMVLSVSLIEAFLILPNHLNHSLSHEAERKLAATEESTSAKSWLSTQRAGLHRLPWLKLTLSAIPKFKADFTQGFEGFRNKQLVTWVTLAVRWRYATVGLSIGLLLASIALVAGGLIKFVPFPDLDGDIAEARVILPPGSSLSQTQAVVETLIASAKRTADDYSQRHENGEPLLLDFTAQYNFNADAGEKGPHVATVRLDLRSAEVRSTLIDAFINDWRLNTGELALPLSLVFKEPSVGPAGRDIEIRLQGNKLDDLKQVSVSLQHYLSQFHGINGILDDMRPGKEEIKVSLRQGAEAYGIDGQQVAEQLRSAYYGQKADEVQVGSENVEITVELDKTQASNLDALANFPIMASSGKTISLSAIAQLEHQRGYVRISRINSQRTVTVMADVDNRRSNGAETLAKVKSEWLEDIKLKHPEVSVNFEGSAKETAKTGQSFVKGFMLGIFGLFFILSFQFRSYIEPVVVMLAIPMALIGVLWGHLLLGYSLSMPSIMGFISLAGIVVNDSILLVQYIRHHVDEGDDVTEAVVSASRERFRAVILTSLTTAAGLLPLLLETSLQAQIVQPLVVSIVCGIFASTLMVLFVIPCAYAILDDFDLMSKHH</sequence>
<keyword evidence="1" id="KW-1133">Transmembrane helix</keyword>
<dbReference type="SUPFAM" id="SSF82714">
    <property type="entry name" value="Multidrug efflux transporter AcrB TolC docking domain, DN and DC subdomains"/>
    <property type="match status" value="2"/>
</dbReference>
<dbReference type="eggNOG" id="COG0841">
    <property type="taxonomic scope" value="Bacteria"/>
</dbReference>
<keyword evidence="3" id="KW-1185">Reference proteome</keyword>
<evidence type="ECO:0000256" key="1">
    <source>
        <dbReference type="SAM" id="Phobius"/>
    </source>
</evidence>
<dbReference type="Pfam" id="PF00873">
    <property type="entry name" value="ACR_tran"/>
    <property type="match status" value="1"/>
</dbReference>
<dbReference type="Gene3D" id="3.30.70.1320">
    <property type="entry name" value="Multidrug efflux transporter AcrB pore domain like"/>
    <property type="match status" value="1"/>
</dbReference>
<dbReference type="Proteomes" id="UP000001982">
    <property type="component" value="Chromosome"/>
</dbReference>
<evidence type="ECO:0000313" key="3">
    <source>
        <dbReference type="Proteomes" id="UP000001982"/>
    </source>
</evidence>
<feature type="transmembrane region" description="Helical" evidence="1">
    <location>
        <begin position="898"/>
        <end position="917"/>
    </location>
</feature>
<feature type="transmembrane region" description="Helical" evidence="1">
    <location>
        <begin position="1027"/>
        <end position="1053"/>
    </location>
</feature>
<dbReference type="Gene3D" id="3.30.70.1430">
    <property type="entry name" value="Multidrug efflux transporter AcrB pore domain"/>
    <property type="match status" value="2"/>
</dbReference>
<gene>
    <name evidence="2" type="ordered locus">Sden_2206</name>
</gene>
<dbReference type="Gene3D" id="1.20.1640.10">
    <property type="entry name" value="Multidrug efflux transporter AcrB transmembrane domain"/>
    <property type="match status" value="2"/>
</dbReference>
<dbReference type="InterPro" id="IPR001036">
    <property type="entry name" value="Acrflvin-R"/>
</dbReference>
<organism evidence="2 3">
    <name type="scientific">Shewanella denitrificans (strain OS217 / ATCC BAA-1090 / DSM 15013)</name>
    <dbReference type="NCBI Taxonomy" id="318161"/>
    <lineage>
        <taxon>Bacteria</taxon>
        <taxon>Pseudomonadati</taxon>
        <taxon>Pseudomonadota</taxon>
        <taxon>Gammaproteobacteria</taxon>
        <taxon>Alteromonadales</taxon>
        <taxon>Shewanellaceae</taxon>
        <taxon>Shewanella</taxon>
    </lineage>
</organism>
<reference evidence="2 3" key="1">
    <citation type="submission" date="2006-03" db="EMBL/GenBank/DDBJ databases">
        <title>Complete sequence of Shewanella denitrificans OS217.</title>
        <authorList>
            <consortium name="US DOE Joint Genome Institute"/>
            <person name="Copeland A."/>
            <person name="Lucas S."/>
            <person name="Lapidus A."/>
            <person name="Barry K."/>
            <person name="Detter J.C."/>
            <person name="Glavina del Rio T."/>
            <person name="Hammon N."/>
            <person name="Israni S."/>
            <person name="Dalin E."/>
            <person name="Tice H."/>
            <person name="Pitluck S."/>
            <person name="Brettin T."/>
            <person name="Bruce D."/>
            <person name="Han C."/>
            <person name="Tapia R."/>
            <person name="Gilna P."/>
            <person name="Kiss H."/>
            <person name="Schmutz J."/>
            <person name="Larimer F."/>
            <person name="Land M."/>
            <person name="Hauser L."/>
            <person name="Kyrpides N."/>
            <person name="Lykidis A."/>
            <person name="Richardson P."/>
        </authorList>
    </citation>
    <scope>NUCLEOTIDE SEQUENCE [LARGE SCALE GENOMIC DNA]</scope>
    <source>
        <strain evidence="3">OS217 / ATCC BAA-1090 / DSM 15013</strain>
    </source>
</reference>
<dbReference type="SUPFAM" id="SSF82866">
    <property type="entry name" value="Multidrug efflux transporter AcrB transmembrane domain"/>
    <property type="match status" value="2"/>
</dbReference>
<dbReference type="OrthoDB" id="5287122at2"/>
<evidence type="ECO:0000313" key="2">
    <source>
        <dbReference type="EMBL" id="ABE55487.1"/>
    </source>
</evidence>
<dbReference type="GO" id="GO:0042910">
    <property type="term" value="F:xenobiotic transmembrane transporter activity"/>
    <property type="evidence" value="ECO:0007669"/>
    <property type="project" value="TreeGrafter"/>
</dbReference>